<dbReference type="VEuPathDB" id="TriTrypDB:TvY486_0604450"/>
<protein>
    <submittedName>
        <fullName evidence="2">Putative ribosomal P protein AGP2beta-1</fullName>
    </submittedName>
</protein>
<name>G0TXG4_TRYVY</name>
<reference evidence="2" key="1">
    <citation type="journal article" date="2012" name="Proc. Natl. Acad. Sci. U.S.A.">
        <title>Antigenic diversity is generated by distinct evolutionary mechanisms in African trypanosome species.</title>
        <authorList>
            <person name="Jackson A.P."/>
            <person name="Berry A."/>
            <person name="Aslett M."/>
            <person name="Allison H.C."/>
            <person name="Burton P."/>
            <person name="Vavrova-Anderson J."/>
            <person name="Brown R."/>
            <person name="Browne H."/>
            <person name="Corton N."/>
            <person name="Hauser H."/>
            <person name="Gamble J."/>
            <person name="Gilderthorp R."/>
            <person name="Marcello L."/>
            <person name="McQuillan J."/>
            <person name="Otto T.D."/>
            <person name="Quail M.A."/>
            <person name="Sanders M.J."/>
            <person name="van Tonder A."/>
            <person name="Ginger M.L."/>
            <person name="Field M.C."/>
            <person name="Barry J.D."/>
            <person name="Hertz-Fowler C."/>
            <person name="Berriman M."/>
        </authorList>
    </citation>
    <scope>NUCLEOTIDE SEQUENCE</scope>
    <source>
        <strain evidence="2">Y486</strain>
    </source>
</reference>
<dbReference type="AlphaFoldDB" id="G0TXG4"/>
<dbReference type="EMBL" id="HE573022">
    <property type="protein sequence ID" value="CCC48654.1"/>
    <property type="molecule type" value="Genomic_DNA"/>
</dbReference>
<organism evidence="2">
    <name type="scientific">Trypanosoma vivax (strain Y486)</name>
    <dbReference type="NCBI Taxonomy" id="1055687"/>
    <lineage>
        <taxon>Eukaryota</taxon>
        <taxon>Discoba</taxon>
        <taxon>Euglenozoa</taxon>
        <taxon>Kinetoplastea</taxon>
        <taxon>Metakinetoplastina</taxon>
        <taxon>Trypanosomatida</taxon>
        <taxon>Trypanosomatidae</taxon>
        <taxon>Trypanosoma</taxon>
        <taxon>Duttonella</taxon>
    </lineage>
</organism>
<dbReference type="OMA" id="RCEHAVE"/>
<feature type="compositionally biased region" description="Basic and acidic residues" evidence="1">
    <location>
        <begin position="194"/>
        <end position="206"/>
    </location>
</feature>
<evidence type="ECO:0000256" key="1">
    <source>
        <dbReference type="SAM" id="MobiDB-lite"/>
    </source>
</evidence>
<proteinExistence type="predicted"/>
<accession>G0TXG4</accession>
<sequence length="220" mass="24521">MALKLNKDSFEAREVSLTSLVALCADCRELCLRQTERVMENRSRAPRGWDNEYKLVAEERRKEDYHLCEHSCIRVAVACPALDALERFEALGYRKAAQIGVQDGLPSVQQVSRCEQAAAGLSRVLFTLAHKPSKVMFEKANPKTGQQFEEEAGESAVAQKPLASSRSIDEAILNRWSPSARGQKEMEGLGFIRSKTEASNHKRDTDVESPGEAKGTVPKW</sequence>
<gene>
    <name evidence="2" type="ORF">TVY486_0604450</name>
</gene>
<evidence type="ECO:0000313" key="2">
    <source>
        <dbReference type="EMBL" id="CCC48654.1"/>
    </source>
</evidence>
<feature type="region of interest" description="Disordered" evidence="1">
    <location>
        <begin position="142"/>
        <end position="220"/>
    </location>
</feature>